<sequence>MAALLFFLLVFCSLFCLFCTLISGRS</sequence>
<proteinExistence type="predicted"/>
<dbReference type="EMBL" id="GBRH01275514">
    <property type="protein sequence ID" value="JAD22381.1"/>
    <property type="molecule type" value="Transcribed_RNA"/>
</dbReference>
<reference evidence="1" key="1">
    <citation type="submission" date="2014-09" db="EMBL/GenBank/DDBJ databases">
        <authorList>
            <person name="Magalhaes I.L.F."/>
            <person name="Oliveira U."/>
            <person name="Santos F.R."/>
            <person name="Vidigal T.H.D.A."/>
            <person name="Brescovit A.D."/>
            <person name="Santos A.J."/>
        </authorList>
    </citation>
    <scope>NUCLEOTIDE SEQUENCE</scope>
    <source>
        <tissue evidence="1">Shoot tissue taken approximately 20 cm above the soil surface</tissue>
    </source>
</reference>
<reference evidence="1" key="2">
    <citation type="journal article" date="2015" name="Data Brief">
        <title>Shoot transcriptome of the giant reed, Arundo donax.</title>
        <authorList>
            <person name="Barrero R.A."/>
            <person name="Guerrero F.D."/>
            <person name="Moolhuijzen P."/>
            <person name="Goolsby J.A."/>
            <person name="Tidwell J."/>
            <person name="Bellgard S.E."/>
            <person name="Bellgard M.I."/>
        </authorList>
    </citation>
    <scope>NUCLEOTIDE SEQUENCE</scope>
    <source>
        <tissue evidence="1">Shoot tissue taken approximately 20 cm above the soil surface</tissue>
    </source>
</reference>
<evidence type="ECO:0000313" key="1">
    <source>
        <dbReference type="EMBL" id="JAD22381.1"/>
    </source>
</evidence>
<accession>A0A0A8Y866</accession>
<name>A0A0A8Y866_ARUDO</name>
<organism evidence="1">
    <name type="scientific">Arundo donax</name>
    <name type="common">Giant reed</name>
    <name type="synonym">Donax arundinaceus</name>
    <dbReference type="NCBI Taxonomy" id="35708"/>
    <lineage>
        <taxon>Eukaryota</taxon>
        <taxon>Viridiplantae</taxon>
        <taxon>Streptophyta</taxon>
        <taxon>Embryophyta</taxon>
        <taxon>Tracheophyta</taxon>
        <taxon>Spermatophyta</taxon>
        <taxon>Magnoliopsida</taxon>
        <taxon>Liliopsida</taxon>
        <taxon>Poales</taxon>
        <taxon>Poaceae</taxon>
        <taxon>PACMAD clade</taxon>
        <taxon>Arundinoideae</taxon>
        <taxon>Arundineae</taxon>
        <taxon>Arundo</taxon>
    </lineage>
</organism>
<dbReference type="AlphaFoldDB" id="A0A0A8Y866"/>
<protein>
    <submittedName>
        <fullName evidence="1">Uncharacterized protein</fullName>
    </submittedName>
</protein>